<organism evidence="2 3">
    <name type="scientific">Devosia enhydra</name>
    <dbReference type="NCBI Taxonomy" id="665118"/>
    <lineage>
        <taxon>Bacteria</taxon>
        <taxon>Pseudomonadati</taxon>
        <taxon>Pseudomonadota</taxon>
        <taxon>Alphaproteobacteria</taxon>
        <taxon>Hyphomicrobiales</taxon>
        <taxon>Devosiaceae</taxon>
        <taxon>Devosia</taxon>
    </lineage>
</organism>
<evidence type="ECO:0000259" key="1">
    <source>
        <dbReference type="PROSITE" id="PS51186"/>
    </source>
</evidence>
<protein>
    <submittedName>
        <fullName evidence="2">Acetyltransferase (GNAT) family protein</fullName>
    </submittedName>
</protein>
<dbReference type="OrthoDB" id="2135706at2"/>
<sequence length="169" mass="18865">MYPTVAIRTALSAEAETLADIGYVAWDRDLRPFLAGAAASREVQRERLDRDVATHIARIIVADVDGVATGWCMRARGLSYIPYLFVTPLLQNQGIGSMLLRRMETIFELEGAGYVQLDTLADNVRAVTFYQRQGYRILALKPQGRVAGDTTMSVRLEKPLSPYRGQLDE</sequence>
<dbReference type="STRING" id="665118.SAMN02983003_0818"/>
<feature type="domain" description="N-acetyltransferase" evidence="1">
    <location>
        <begin position="5"/>
        <end position="157"/>
    </location>
</feature>
<evidence type="ECO:0000313" key="3">
    <source>
        <dbReference type="Proteomes" id="UP000183447"/>
    </source>
</evidence>
<dbReference type="Proteomes" id="UP000183447">
    <property type="component" value="Unassembled WGS sequence"/>
</dbReference>
<dbReference type="AlphaFoldDB" id="A0A1K2HUM1"/>
<name>A0A1K2HUM1_9HYPH</name>
<dbReference type="PROSITE" id="PS51186">
    <property type="entry name" value="GNAT"/>
    <property type="match status" value="1"/>
</dbReference>
<accession>A0A1K2HUM1</accession>
<dbReference type="RefSeq" id="WP_072339247.1">
    <property type="nucleotide sequence ID" value="NZ_FPKU01000001.1"/>
</dbReference>
<dbReference type="GO" id="GO:0016747">
    <property type="term" value="F:acyltransferase activity, transferring groups other than amino-acyl groups"/>
    <property type="evidence" value="ECO:0007669"/>
    <property type="project" value="InterPro"/>
</dbReference>
<dbReference type="InterPro" id="IPR000182">
    <property type="entry name" value="GNAT_dom"/>
</dbReference>
<evidence type="ECO:0000313" key="2">
    <source>
        <dbReference type="EMBL" id="SFZ81988.1"/>
    </source>
</evidence>
<keyword evidence="2" id="KW-0808">Transferase</keyword>
<keyword evidence="3" id="KW-1185">Reference proteome</keyword>
<dbReference type="CDD" id="cd04301">
    <property type="entry name" value="NAT_SF"/>
    <property type="match status" value="1"/>
</dbReference>
<proteinExistence type="predicted"/>
<gene>
    <name evidence="2" type="ORF">SAMN02983003_0818</name>
</gene>
<dbReference type="Gene3D" id="3.40.630.30">
    <property type="match status" value="1"/>
</dbReference>
<dbReference type="InterPro" id="IPR016181">
    <property type="entry name" value="Acyl_CoA_acyltransferase"/>
</dbReference>
<dbReference type="EMBL" id="FPKU01000001">
    <property type="protein sequence ID" value="SFZ81988.1"/>
    <property type="molecule type" value="Genomic_DNA"/>
</dbReference>
<reference evidence="2 3" key="1">
    <citation type="submission" date="2016-11" db="EMBL/GenBank/DDBJ databases">
        <authorList>
            <person name="Jaros S."/>
            <person name="Januszkiewicz K."/>
            <person name="Wedrychowicz H."/>
        </authorList>
    </citation>
    <scope>NUCLEOTIDE SEQUENCE [LARGE SCALE GENOMIC DNA]</scope>
    <source>
        <strain evidence="2 3">ATCC 23634</strain>
    </source>
</reference>
<dbReference type="Pfam" id="PF00583">
    <property type="entry name" value="Acetyltransf_1"/>
    <property type="match status" value="1"/>
</dbReference>
<dbReference type="SUPFAM" id="SSF55729">
    <property type="entry name" value="Acyl-CoA N-acyltransferases (Nat)"/>
    <property type="match status" value="1"/>
</dbReference>